<dbReference type="Pfam" id="PF00497">
    <property type="entry name" value="SBP_bac_3"/>
    <property type="match status" value="1"/>
</dbReference>
<feature type="chain" id="PRO_5046513102" evidence="3">
    <location>
        <begin position="21"/>
        <end position="311"/>
    </location>
</feature>
<evidence type="ECO:0000256" key="2">
    <source>
        <dbReference type="SAM" id="MobiDB-lite"/>
    </source>
</evidence>
<reference evidence="5 6" key="1">
    <citation type="submission" date="2024-02" db="EMBL/GenBank/DDBJ databases">
        <title>Bifidobacterium honeyensis sp. nov., isolated from the comb honey.</title>
        <authorList>
            <person name="Liu W."/>
            <person name="Li Y."/>
        </authorList>
    </citation>
    <scope>NUCLEOTIDE SEQUENCE [LARGE SCALE GENOMIC DNA]</scope>
    <source>
        <strain evidence="5 6">IMAU50988</strain>
    </source>
</reference>
<proteinExistence type="predicted"/>
<dbReference type="Proteomes" id="UP001373159">
    <property type="component" value="Unassembled WGS sequence"/>
</dbReference>
<evidence type="ECO:0000313" key="6">
    <source>
        <dbReference type="Proteomes" id="UP001373159"/>
    </source>
</evidence>
<dbReference type="SUPFAM" id="SSF53850">
    <property type="entry name" value="Periplasmic binding protein-like II"/>
    <property type="match status" value="1"/>
</dbReference>
<dbReference type="RefSeq" id="WP_340469704.1">
    <property type="nucleotide sequence ID" value="NZ_JBANBB010000001.1"/>
</dbReference>
<dbReference type="CDD" id="cd01004">
    <property type="entry name" value="PBP2_MidA_like"/>
    <property type="match status" value="1"/>
</dbReference>
<feature type="region of interest" description="Disordered" evidence="2">
    <location>
        <begin position="23"/>
        <end position="45"/>
    </location>
</feature>
<dbReference type="PANTHER" id="PTHR35936">
    <property type="entry name" value="MEMBRANE-BOUND LYTIC MUREIN TRANSGLYCOSYLASE F"/>
    <property type="match status" value="1"/>
</dbReference>
<evidence type="ECO:0000259" key="4">
    <source>
        <dbReference type="SMART" id="SM00062"/>
    </source>
</evidence>
<evidence type="ECO:0000256" key="3">
    <source>
        <dbReference type="SAM" id="SignalP"/>
    </source>
</evidence>
<dbReference type="SMART" id="SM00062">
    <property type="entry name" value="PBPb"/>
    <property type="match status" value="1"/>
</dbReference>
<dbReference type="InterPro" id="IPR001638">
    <property type="entry name" value="Solute-binding_3/MltF_N"/>
</dbReference>
<gene>
    <name evidence="5" type="ORF">V8P97_02395</name>
</gene>
<keyword evidence="6" id="KW-1185">Reference proteome</keyword>
<dbReference type="EMBL" id="JBANBB010000001">
    <property type="protein sequence ID" value="MEK0306321.1"/>
    <property type="molecule type" value="Genomic_DNA"/>
</dbReference>
<comment type="caution">
    <text evidence="5">The sequence shown here is derived from an EMBL/GenBank/DDBJ whole genome shotgun (WGS) entry which is preliminary data.</text>
</comment>
<feature type="domain" description="Solute-binding protein family 3/N-terminal" evidence="4">
    <location>
        <begin position="70"/>
        <end position="297"/>
    </location>
</feature>
<evidence type="ECO:0000256" key="1">
    <source>
        <dbReference type="ARBA" id="ARBA00022729"/>
    </source>
</evidence>
<protein>
    <submittedName>
        <fullName evidence="5">ABC transporter substrate-binding protein</fullName>
    </submittedName>
</protein>
<name>A0ABU8ZNK4_9BIFI</name>
<feature type="signal peptide" evidence="3">
    <location>
        <begin position="1"/>
        <end position="20"/>
    </location>
</feature>
<evidence type="ECO:0000313" key="5">
    <source>
        <dbReference type="EMBL" id="MEK0306321.1"/>
    </source>
</evidence>
<accession>A0ABU8ZNK4</accession>
<organism evidence="5 6">
    <name type="scientific">Bifidobacterium favimelis</name>
    <dbReference type="NCBI Taxonomy" id="3122979"/>
    <lineage>
        <taxon>Bacteria</taxon>
        <taxon>Bacillati</taxon>
        <taxon>Actinomycetota</taxon>
        <taxon>Actinomycetes</taxon>
        <taxon>Bifidobacteriales</taxon>
        <taxon>Bifidobacteriaceae</taxon>
        <taxon>Bifidobacterium</taxon>
    </lineage>
</organism>
<dbReference type="PROSITE" id="PS51257">
    <property type="entry name" value="PROKAR_LIPOPROTEIN"/>
    <property type="match status" value="1"/>
</dbReference>
<sequence length="311" mass="32315">MGKIKTLAAAALSLALMATAGGCGTSDEPQSAGKGGQAASSHPAPFNVDGIKKDDAIAAKVPSSVSSDGKLSVGMETTYAPGEFMDEDGKTPIGFDVDLSRAIAKVMGLEAEPVSAAFDAIIPAIGSKYDIGLSSFTITKDREKSVDFVTTFKAGTAYAVKKGNAGKFKTDDLCGTKIGAQTGTIEEQEADKMAAACKAKGGKALEVQSYKLQSDAATAVITGKIDIFYADSQVTGYAIKQSEGKLEQLGEVTDMVLQGAALKKGDTAMTEATRQALQKLIDDGTYMKIMKHWGVESGAVDKAEINPEVED</sequence>
<keyword evidence="1 3" id="KW-0732">Signal</keyword>
<dbReference type="PANTHER" id="PTHR35936:SF17">
    <property type="entry name" value="ARGININE-BINDING EXTRACELLULAR PROTEIN ARTP"/>
    <property type="match status" value="1"/>
</dbReference>
<dbReference type="Gene3D" id="3.40.190.10">
    <property type="entry name" value="Periplasmic binding protein-like II"/>
    <property type="match status" value="2"/>
</dbReference>